<feature type="chain" id="PRO_5038770396" evidence="7">
    <location>
        <begin position="23"/>
        <end position="186"/>
    </location>
</feature>
<dbReference type="EMBL" id="FMZZ01000001">
    <property type="protein sequence ID" value="SDC12872.1"/>
    <property type="molecule type" value="Genomic_DNA"/>
</dbReference>
<evidence type="ECO:0000256" key="3">
    <source>
        <dbReference type="ARBA" id="ARBA00022475"/>
    </source>
</evidence>
<keyword evidence="4" id="KW-0812">Transmembrane</keyword>
<dbReference type="PANTHER" id="PTHR33452:SF1">
    <property type="entry name" value="INNER MEMBRANE PROTEIN YPHA-RELATED"/>
    <property type="match status" value="1"/>
</dbReference>
<dbReference type="OrthoDB" id="329282at2"/>
<keyword evidence="3" id="KW-1003">Cell membrane</keyword>
<dbReference type="InterPro" id="IPR051907">
    <property type="entry name" value="DoxX-like_oxidoreductase"/>
</dbReference>
<dbReference type="PANTHER" id="PTHR33452">
    <property type="entry name" value="OXIDOREDUCTASE CATD-RELATED"/>
    <property type="match status" value="1"/>
</dbReference>
<keyword evidence="5" id="KW-1133">Transmembrane helix</keyword>
<gene>
    <name evidence="8" type="ORF">SAMN05216174_101203</name>
</gene>
<accession>A0A1G6J201</accession>
<keyword evidence="6" id="KW-0472">Membrane</keyword>
<dbReference type="STRING" id="1271860.SAMN05216174_101203"/>
<evidence type="ECO:0000256" key="5">
    <source>
        <dbReference type="ARBA" id="ARBA00022989"/>
    </source>
</evidence>
<evidence type="ECO:0000256" key="2">
    <source>
        <dbReference type="ARBA" id="ARBA00006679"/>
    </source>
</evidence>
<comment type="subcellular location">
    <subcellularLocation>
        <location evidence="1">Cell membrane</location>
        <topology evidence="1">Multi-pass membrane protein</topology>
    </subcellularLocation>
</comment>
<keyword evidence="7" id="KW-0732">Signal</keyword>
<dbReference type="AlphaFoldDB" id="A0A1G6J201"/>
<feature type="signal peptide" evidence="7">
    <location>
        <begin position="1"/>
        <end position="22"/>
    </location>
</feature>
<evidence type="ECO:0000256" key="6">
    <source>
        <dbReference type="ARBA" id="ARBA00023136"/>
    </source>
</evidence>
<evidence type="ECO:0000313" key="9">
    <source>
        <dbReference type="Proteomes" id="UP000199501"/>
    </source>
</evidence>
<proteinExistence type="inferred from homology"/>
<evidence type="ECO:0000256" key="7">
    <source>
        <dbReference type="SAM" id="SignalP"/>
    </source>
</evidence>
<name>A0A1G6J201_9PSEU</name>
<dbReference type="InterPro" id="IPR032808">
    <property type="entry name" value="DoxX"/>
</dbReference>
<dbReference type="RefSeq" id="WP_091447148.1">
    <property type="nucleotide sequence ID" value="NZ_FMZZ01000001.1"/>
</dbReference>
<dbReference type="Pfam" id="PF07681">
    <property type="entry name" value="DoxX"/>
    <property type="match status" value="1"/>
</dbReference>
<protein>
    <submittedName>
        <fullName evidence="8">Uncharacterized membrane protein YphA, DoxX/SURF4 family</fullName>
    </submittedName>
</protein>
<evidence type="ECO:0000313" key="8">
    <source>
        <dbReference type="EMBL" id="SDC12872.1"/>
    </source>
</evidence>
<keyword evidence="9" id="KW-1185">Reference proteome</keyword>
<organism evidence="8 9">
    <name type="scientific">Actinokineospora iranica</name>
    <dbReference type="NCBI Taxonomy" id="1271860"/>
    <lineage>
        <taxon>Bacteria</taxon>
        <taxon>Bacillati</taxon>
        <taxon>Actinomycetota</taxon>
        <taxon>Actinomycetes</taxon>
        <taxon>Pseudonocardiales</taxon>
        <taxon>Pseudonocardiaceae</taxon>
        <taxon>Actinokineospora</taxon>
    </lineage>
</organism>
<dbReference type="Proteomes" id="UP000199501">
    <property type="component" value="Unassembled WGS sequence"/>
</dbReference>
<comment type="similarity">
    <text evidence="2">Belongs to the DoxX family.</text>
</comment>
<evidence type="ECO:0000256" key="4">
    <source>
        <dbReference type="ARBA" id="ARBA00022692"/>
    </source>
</evidence>
<sequence length="186" mass="19922">MILRRLARPMLAAIFISGGVNALRAPEAHAEAAKPFLHDAMGKVGDKLPEQVPTDPTTLVKIDGMVKVGAGLALAFGRFPRLAALLLSGSLVPTTLAAHRFWEEKEPERRQEQQIHFVKNVGLLGGLMLAAADTAGKPSLGWRARRAGHVLGEHAHEFGEWAQDTTHTVGAAPKKAKKALRSVLPG</sequence>
<reference evidence="9" key="1">
    <citation type="submission" date="2016-10" db="EMBL/GenBank/DDBJ databases">
        <authorList>
            <person name="Varghese N."/>
            <person name="Submissions S."/>
        </authorList>
    </citation>
    <scope>NUCLEOTIDE SEQUENCE [LARGE SCALE GENOMIC DNA]</scope>
    <source>
        <strain evidence="9">IBRC-M 10403</strain>
    </source>
</reference>
<evidence type="ECO:0000256" key="1">
    <source>
        <dbReference type="ARBA" id="ARBA00004651"/>
    </source>
</evidence>
<dbReference type="GO" id="GO:0005886">
    <property type="term" value="C:plasma membrane"/>
    <property type="evidence" value="ECO:0007669"/>
    <property type="project" value="UniProtKB-SubCell"/>
</dbReference>